<dbReference type="PROSITE" id="PS50853">
    <property type="entry name" value="FN3"/>
    <property type="match status" value="1"/>
</dbReference>
<dbReference type="InterPro" id="IPR003961">
    <property type="entry name" value="FN3_dom"/>
</dbReference>
<proteinExistence type="predicted"/>
<keyword evidence="4" id="KW-1185">Reference proteome</keyword>
<dbReference type="SUPFAM" id="SSF49265">
    <property type="entry name" value="Fibronectin type III"/>
    <property type="match status" value="1"/>
</dbReference>
<reference evidence="3 4" key="1">
    <citation type="submission" date="2023-12" db="EMBL/GenBank/DDBJ databases">
        <title>Novel species of the genus Arcicella isolated from rivers.</title>
        <authorList>
            <person name="Lu H."/>
        </authorList>
    </citation>
    <scope>NUCLEOTIDE SEQUENCE [LARGE SCALE GENOMIC DNA]</scope>
    <source>
        <strain evidence="3 4">LMG 21963</strain>
    </source>
</reference>
<name>A0ABU5QLJ4_9BACT</name>
<gene>
    <name evidence="3" type="ORF">VB264_09080</name>
</gene>
<comment type="caution">
    <text evidence="3">The sequence shown here is derived from an EMBL/GenBank/DDBJ whole genome shotgun (WGS) entry which is preliminary data.</text>
</comment>
<evidence type="ECO:0000313" key="3">
    <source>
        <dbReference type="EMBL" id="MEA5257938.1"/>
    </source>
</evidence>
<evidence type="ECO:0000256" key="1">
    <source>
        <dbReference type="SAM" id="MobiDB-lite"/>
    </source>
</evidence>
<evidence type="ECO:0000313" key="4">
    <source>
        <dbReference type="Proteomes" id="UP001304671"/>
    </source>
</evidence>
<dbReference type="RefSeq" id="WP_323248663.1">
    <property type="nucleotide sequence ID" value="NZ_JAYFUL010000011.1"/>
</dbReference>
<dbReference type="Proteomes" id="UP001304671">
    <property type="component" value="Unassembled WGS sequence"/>
</dbReference>
<dbReference type="InterPro" id="IPR013783">
    <property type="entry name" value="Ig-like_fold"/>
</dbReference>
<sequence length="796" mass="89640">MKLRLFLSIIFLLSFYIIKAQRKDSIQITISAKTDRMLLRWQPNNEFVWEKGISLTDGGYYVERKTVERNGVSVSENFIRLNNGQPIKPILEADFKTWLEPTKYIVNDPTSRNFGKYTTDSVYHLIAAQAMYKTTRSTPLSSTLDVDTNRNEKRARYDFAMLGAAFSYSAAKMSGLGYVDTQVLPNEKYQYRIILVNSIPADNIQSEISKVVTTTNINQLPTIPKPRFKFTPNQAELDWRIDTLSLKDNYIGYHIERAVGIEPFKKINKQILVKAYRGTEDSVRISGVAEVLAYRDNPILNKKTYYYRIVGKTLFDELAYSAPISGVALPDYVPTVKFADMIDATNLRINWEFKAPIDSAQTTADTNDIVPIKKYIIERGSNDSTFVIVKDNISANDTTAIITFPNGGIINASDAHYLRVIAVPNLLGAKNFVSSAILVQPIDSIAPYPPKIIDAKSKILTNVSDGEITLTYQADARDNDVVGFHIFRSDKAGNETVQISNKLISTTTFKDTINTTLLNETILYRALAVDKRGNRSKLSDSIIVQRPDVIPPSPPIIKSASTIQSGVQLKWIRGKDRDSTLNHAVYKKQIPNDAEWIVVVENLTKKTDTVYTDKNVLAGKRYVYMVVATDRSGNKSVSIPRIVDVPNSLAYMTEITSIKALANRSKKAIDINWEVKGENVSQFQIYRSVYPNALTSWNILSGDELATIDRSVEKLTKYRYAIRGVLSDGSVTKWITTDVEYPDDCEKTFKIVRKLELTGNTLDEACEEIELKPGFDTKNTTSNQKNEYKTKLSGQN</sequence>
<dbReference type="EMBL" id="JAYFUL010000011">
    <property type="protein sequence ID" value="MEA5257938.1"/>
    <property type="molecule type" value="Genomic_DNA"/>
</dbReference>
<protein>
    <recommendedName>
        <fullName evidence="2">Fibronectin type-III domain-containing protein</fullName>
    </recommendedName>
</protein>
<feature type="region of interest" description="Disordered" evidence="1">
    <location>
        <begin position="777"/>
        <end position="796"/>
    </location>
</feature>
<dbReference type="InterPro" id="IPR036116">
    <property type="entry name" value="FN3_sf"/>
</dbReference>
<organism evidence="3 4">
    <name type="scientific">Arcicella aquatica</name>
    <dbReference type="NCBI Taxonomy" id="217141"/>
    <lineage>
        <taxon>Bacteria</taxon>
        <taxon>Pseudomonadati</taxon>
        <taxon>Bacteroidota</taxon>
        <taxon>Cytophagia</taxon>
        <taxon>Cytophagales</taxon>
        <taxon>Flectobacillaceae</taxon>
        <taxon>Arcicella</taxon>
    </lineage>
</organism>
<accession>A0ABU5QLJ4</accession>
<dbReference type="Gene3D" id="2.60.40.10">
    <property type="entry name" value="Immunoglobulins"/>
    <property type="match status" value="4"/>
</dbReference>
<feature type="domain" description="Fibronectin type-III" evidence="2">
    <location>
        <begin position="551"/>
        <end position="648"/>
    </location>
</feature>
<evidence type="ECO:0000259" key="2">
    <source>
        <dbReference type="PROSITE" id="PS50853"/>
    </source>
</evidence>